<protein>
    <submittedName>
        <fullName evidence="1">Alkaline phosphatase family protein</fullName>
    </submittedName>
</protein>
<organism evidence="1 2">
    <name type="scientific">Microbispora oryzae</name>
    <dbReference type="NCBI Taxonomy" id="2806554"/>
    <lineage>
        <taxon>Bacteria</taxon>
        <taxon>Bacillati</taxon>
        <taxon>Actinomycetota</taxon>
        <taxon>Actinomycetes</taxon>
        <taxon>Streptosporangiales</taxon>
        <taxon>Streptosporangiaceae</taxon>
        <taxon>Microbispora</taxon>
    </lineage>
</organism>
<dbReference type="Proteomes" id="UP000674234">
    <property type="component" value="Unassembled WGS sequence"/>
</dbReference>
<gene>
    <name evidence="1" type="ORF">JOL79_32125</name>
</gene>
<dbReference type="Pfam" id="PF01663">
    <property type="entry name" value="Phosphodiest"/>
    <property type="match status" value="1"/>
</dbReference>
<dbReference type="SUPFAM" id="SSF53649">
    <property type="entry name" value="Alkaline phosphatase-like"/>
    <property type="match status" value="1"/>
</dbReference>
<keyword evidence="2" id="KW-1185">Reference proteome</keyword>
<dbReference type="RefSeq" id="WP_210159700.1">
    <property type="nucleotide sequence ID" value="NZ_JAFCNB010000033.1"/>
</dbReference>
<reference evidence="1" key="1">
    <citation type="submission" date="2021-02" db="EMBL/GenBank/DDBJ databases">
        <title>Draft genome sequence of Microbispora sp. RL4-1S isolated from rice leaves in Thailand.</title>
        <authorList>
            <person name="Muangham S."/>
            <person name="Duangmal K."/>
        </authorList>
    </citation>
    <scope>NUCLEOTIDE SEQUENCE</scope>
    <source>
        <strain evidence="1">RL4-1S</strain>
    </source>
</reference>
<dbReference type="InterPro" id="IPR017850">
    <property type="entry name" value="Alkaline_phosphatase_core_sf"/>
</dbReference>
<dbReference type="EMBL" id="JAFCNB010000033">
    <property type="protein sequence ID" value="MBP2708437.1"/>
    <property type="molecule type" value="Genomic_DNA"/>
</dbReference>
<evidence type="ECO:0000313" key="1">
    <source>
        <dbReference type="EMBL" id="MBP2708437.1"/>
    </source>
</evidence>
<dbReference type="Gene3D" id="3.40.720.10">
    <property type="entry name" value="Alkaline Phosphatase, subunit A"/>
    <property type="match status" value="1"/>
</dbReference>
<proteinExistence type="predicted"/>
<dbReference type="PANTHER" id="PTHR10151:SF120">
    <property type="entry name" value="BIS(5'-ADENOSYL)-TRIPHOSPHATASE"/>
    <property type="match status" value="1"/>
</dbReference>
<evidence type="ECO:0000313" key="2">
    <source>
        <dbReference type="Proteomes" id="UP000674234"/>
    </source>
</evidence>
<dbReference type="AlphaFoldDB" id="A0A940WR62"/>
<dbReference type="GO" id="GO:0016787">
    <property type="term" value="F:hydrolase activity"/>
    <property type="evidence" value="ECO:0007669"/>
    <property type="project" value="UniProtKB-ARBA"/>
</dbReference>
<dbReference type="PANTHER" id="PTHR10151">
    <property type="entry name" value="ECTONUCLEOTIDE PYROPHOSPHATASE/PHOSPHODIESTERASE"/>
    <property type="match status" value="1"/>
</dbReference>
<name>A0A940WR62_9ACTN</name>
<dbReference type="InterPro" id="IPR002591">
    <property type="entry name" value="Phosphodiest/P_Trfase"/>
</dbReference>
<comment type="caution">
    <text evidence="1">The sequence shown here is derived from an EMBL/GenBank/DDBJ whole genome shotgun (WGS) entry which is preliminary data.</text>
</comment>
<accession>A0A940WR62</accession>
<sequence>MTSHLVLDVVGLTPRLLRHMPRLRALADLGFQAELGTVLPAVTCSVQSTFLTGLPPSGHGIVGNGWYFRDLGEIFLWRQHNALVGGEKVWQTARREKPGFTVANVCWWYAMGADVDWTITPRPIYHADGRKDPDCYTYPPELHDEFPTFPLFTYWGPGAGIASSAWIAAATRRIMETRDPDLTLAYVPHLDYDLQRYGASDPRSAAAAAKLDRVLTPLLDSALDRGAKVTVLSEYGITDVSRPVDVNRLLRAEGLLEVYTQAGMEYLDPWTSRAFAVADHQVAHVYVRDPADVPAVAKLCAALPGVAEVLGEEGKAAHGLDHSRAGELVLLAEPDSWFTYYYWLDDARAPDFARLVEIHRKPGYDPAELFFDPADPGRAKRRAALALVRKKAGMRYLMDVVGLDAGARAVRGSHGLLPRDPEDAPVLLCSDRSAARDRIAATEVKDHLLGRTP</sequence>